<name>A0ABM9BX61_9BACL</name>
<evidence type="ECO:0008006" key="3">
    <source>
        <dbReference type="Google" id="ProtNLM"/>
    </source>
</evidence>
<gene>
    <name evidence="1" type="ORF">PAECIP111892_02084</name>
</gene>
<evidence type="ECO:0000313" key="2">
    <source>
        <dbReference type="Proteomes" id="UP000838324"/>
    </source>
</evidence>
<dbReference type="Proteomes" id="UP000838324">
    <property type="component" value="Unassembled WGS sequence"/>
</dbReference>
<protein>
    <recommendedName>
        <fullName evidence="3">SCP2 domain-containing protein</fullName>
    </recommendedName>
</protein>
<keyword evidence="2" id="KW-1185">Reference proteome</keyword>
<proteinExistence type="predicted"/>
<comment type="caution">
    <text evidence="1">The sequence shown here is derived from an EMBL/GenBank/DDBJ whole genome shotgun (WGS) entry which is preliminary data.</text>
</comment>
<reference evidence="1" key="1">
    <citation type="submission" date="2022-01" db="EMBL/GenBank/DDBJ databases">
        <authorList>
            <person name="Criscuolo A."/>
        </authorList>
    </citation>
    <scope>NUCLEOTIDE SEQUENCE</scope>
    <source>
        <strain evidence="1">CIP111892</strain>
    </source>
</reference>
<dbReference type="RefSeq" id="WP_236332523.1">
    <property type="nucleotide sequence ID" value="NZ_CAKMMG010000001.1"/>
</dbReference>
<sequence length="259" mass="28593">MPVMESVKASVNGTKAAVNLYAVLRNLEELCRLDPASIALIQGKLHTIRFKIRGGPAADLVIADGEVSMQEPAGASSIVLYFRSPEHFNKMIEGKANPIPLRGLTRRGFLTTDFTKLTQRLEYYLKPDDVLLKDPDYFAIHTRLLLNTAAYAVACIGNYDEIGRRIAARIPDGVISISIEESGQQVFLRALKGRLQAMKSAPAAPSAYMVFDTVQSANDVLSEKADVHELIVTERLKLKGMLPMIQHMNDILAKVPQFV</sequence>
<dbReference type="EMBL" id="CAKMMG010000001">
    <property type="protein sequence ID" value="CAH1195669.1"/>
    <property type="molecule type" value="Genomic_DNA"/>
</dbReference>
<organism evidence="1 2">
    <name type="scientific">Paenibacillus auburnensis</name>
    <dbReference type="NCBI Taxonomy" id="2905649"/>
    <lineage>
        <taxon>Bacteria</taxon>
        <taxon>Bacillati</taxon>
        <taxon>Bacillota</taxon>
        <taxon>Bacilli</taxon>
        <taxon>Bacillales</taxon>
        <taxon>Paenibacillaceae</taxon>
        <taxon>Paenibacillus</taxon>
    </lineage>
</organism>
<accession>A0ABM9BX61</accession>
<evidence type="ECO:0000313" key="1">
    <source>
        <dbReference type="EMBL" id="CAH1195669.1"/>
    </source>
</evidence>